<feature type="compositionally biased region" description="Basic and acidic residues" evidence="1">
    <location>
        <begin position="121"/>
        <end position="133"/>
    </location>
</feature>
<organism evidence="2 3">
    <name type="scientific">Micromonospora krabiensis</name>
    <dbReference type="NCBI Taxonomy" id="307121"/>
    <lineage>
        <taxon>Bacteria</taxon>
        <taxon>Bacillati</taxon>
        <taxon>Actinomycetota</taxon>
        <taxon>Actinomycetes</taxon>
        <taxon>Micromonosporales</taxon>
        <taxon>Micromonosporaceae</taxon>
        <taxon>Micromonospora</taxon>
    </lineage>
</organism>
<dbReference type="AlphaFoldDB" id="A0A1C3N6U7"/>
<sequence>MSTPVQPWPLCSGGFRSCRSVSGGADSWFVLWSGLPYTAVSSSHRGRRAPYCRVVQRWDSLNERQLDLLRRIHGGDDLSGPDGVEYRRSARALQDRNLVMVTRKAGVWRARSTDAGRFYLEHGHHPDHPDHRASLPRSETPAPGGIAGGASSTDLLRSARELLDRLQREGGMVRIESPDSETRARYRRIIHAFKQQGLVPSGHHLRHTGRDAGDIVIRLYTGVGPDETDWNRIRLNTRRVTTDPHLAFSALEADPTSLAVSSDLLPRALLLIRQLAGEAARRGHRLGVNTKAKHPRVFLQAGQVRRTVTLTEERDQVPHEPTAEELKVLRLRPWMKPAEFDVVDSGRLRLEIARAGHDNRDTWTDTARVRLEQRVAQIIQGFEAGVTADEQQRRAADAAREKAAAEHRRRQEEAAAERRRQEEATLAQWHAAMADARVRATEKIRADTFRHAYQAWTTASDIRAFCTALEQAAEGRTGAGGDLASWVAWGRAAADRIDPIRNPRVLADIDYNPEPGPDDLRPFLGDWSPHRPRKEHRPDHDRQAHAGIRRQAESWHHGLLDRGA</sequence>
<feature type="compositionally biased region" description="Basic and acidic residues" evidence="1">
    <location>
        <begin position="536"/>
        <end position="564"/>
    </location>
</feature>
<name>A0A1C3N6U7_9ACTN</name>
<feature type="region of interest" description="Disordered" evidence="1">
    <location>
        <begin position="389"/>
        <end position="423"/>
    </location>
</feature>
<dbReference type="STRING" id="307121.GA0070620_3848"/>
<proteinExistence type="predicted"/>
<dbReference type="PATRIC" id="fig|307121.4.peg.3929"/>
<keyword evidence="3" id="KW-1185">Reference proteome</keyword>
<reference evidence="3" key="1">
    <citation type="submission" date="2016-06" db="EMBL/GenBank/DDBJ databases">
        <authorList>
            <person name="Varghese N."/>
            <person name="Submissions Spin"/>
        </authorList>
    </citation>
    <scope>NUCLEOTIDE SEQUENCE [LARGE SCALE GENOMIC DNA]</scope>
    <source>
        <strain evidence="3">DSM 45344</strain>
    </source>
</reference>
<gene>
    <name evidence="2" type="ORF">GA0070620_3848</name>
</gene>
<feature type="region of interest" description="Disordered" evidence="1">
    <location>
        <begin position="121"/>
        <end position="151"/>
    </location>
</feature>
<dbReference type="Proteomes" id="UP000199393">
    <property type="component" value="Chromosome I"/>
</dbReference>
<evidence type="ECO:0000313" key="3">
    <source>
        <dbReference type="Proteomes" id="UP000199393"/>
    </source>
</evidence>
<protein>
    <submittedName>
        <fullName evidence="2">Uncharacterized protein</fullName>
    </submittedName>
</protein>
<accession>A0A1C3N6U7</accession>
<evidence type="ECO:0000256" key="1">
    <source>
        <dbReference type="SAM" id="MobiDB-lite"/>
    </source>
</evidence>
<feature type="compositionally biased region" description="Basic and acidic residues" evidence="1">
    <location>
        <begin position="390"/>
        <end position="423"/>
    </location>
</feature>
<evidence type="ECO:0000313" key="2">
    <source>
        <dbReference type="EMBL" id="SBV28307.1"/>
    </source>
</evidence>
<dbReference type="EMBL" id="LT598496">
    <property type="protein sequence ID" value="SBV28307.1"/>
    <property type="molecule type" value="Genomic_DNA"/>
</dbReference>
<feature type="region of interest" description="Disordered" evidence="1">
    <location>
        <begin position="523"/>
        <end position="564"/>
    </location>
</feature>